<sequence length="142" mass="16241">MESLADWTGEDGFRIEPYGLDPIPSLAVLARERLPRWADRIFVGNVMAWRPPFRFDFVRTELEYVPRHRQPNVIEYLLNEYLVPGGRLIVCSYGSSSRPQPKTEPVGEILRDWNYEVVGGAEAADTNGVVITRVAWIDRPPN</sequence>
<name>A0A6J4QPC6_9ACTN</name>
<dbReference type="EMBL" id="CADCVH010000030">
    <property type="protein sequence ID" value="CAA9450876.1"/>
    <property type="molecule type" value="Genomic_DNA"/>
</dbReference>
<dbReference type="AlphaFoldDB" id="A0A6J4QPC6"/>
<dbReference type="SUPFAM" id="SSF53335">
    <property type="entry name" value="S-adenosyl-L-methionine-dependent methyltransferases"/>
    <property type="match status" value="1"/>
</dbReference>
<proteinExistence type="predicted"/>
<gene>
    <name evidence="1" type="ORF">AVDCRST_MAG02-890</name>
</gene>
<evidence type="ECO:0000313" key="1">
    <source>
        <dbReference type="EMBL" id="CAA9450876.1"/>
    </source>
</evidence>
<reference evidence="1" key="1">
    <citation type="submission" date="2020-02" db="EMBL/GenBank/DDBJ databases">
        <authorList>
            <person name="Meier V. D."/>
        </authorList>
    </citation>
    <scope>NUCLEOTIDE SEQUENCE</scope>
    <source>
        <strain evidence="1">AVDCRST_MAG02</strain>
    </source>
</reference>
<evidence type="ECO:0008006" key="2">
    <source>
        <dbReference type="Google" id="ProtNLM"/>
    </source>
</evidence>
<protein>
    <recommendedName>
        <fullName evidence="2">Class I SAM-dependent methyltransferase</fullName>
    </recommendedName>
</protein>
<accession>A0A6J4QPC6</accession>
<dbReference type="Gene3D" id="3.40.50.150">
    <property type="entry name" value="Vaccinia Virus protein VP39"/>
    <property type="match status" value="1"/>
</dbReference>
<organism evidence="1">
    <name type="scientific">uncultured Rubrobacteraceae bacterium</name>
    <dbReference type="NCBI Taxonomy" id="349277"/>
    <lineage>
        <taxon>Bacteria</taxon>
        <taxon>Bacillati</taxon>
        <taxon>Actinomycetota</taxon>
        <taxon>Rubrobacteria</taxon>
        <taxon>Rubrobacterales</taxon>
        <taxon>Rubrobacteraceae</taxon>
        <taxon>environmental samples</taxon>
    </lineage>
</organism>
<dbReference type="InterPro" id="IPR029063">
    <property type="entry name" value="SAM-dependent_MTases_sf"/>
</dbReference>